<comment type="caution">
    <text evidence="1">The sequence shown here is derived from an EMBL/GenBank/DDBJ whole genome shotgun (WGS) entry which is preliminary data.</text>
</comment>
<dbReference type="SUPFAM" id="SSF56176">
    <property type="entry name" value="FAD-binding/transporter-associated domain-like"/>
    <property type="match status" value="1"/>
</dbReference>
<evidence type="ECO:0000313" key="2">
    <source>
        <dbReference type="Proteomes" id="UP001408356"/>
    </source>
</evidence>
<dbReference type="InterPro" id="IPR036318">
    <property type="entry name" value="FAD-bd_PCMH-like_sf"/>
</dbReference>
<accession>A0ABR2VDK3</accession>
<dbReference type="EMBL" id="JARVKF010000025">
    <property type="protein sequence ID" value="KAK9425002.1"/>
    <property type="molecule type" value="Genomic_DNA"/>
</dbReference>
<organism evidence="1 2">
    <name type="scientific">Seiridium unicorne</name>
    <dbReference type="NCBI Taxonomy" id="138068"/>
    <lineage>
        <taxon>Eukaryota</taxon>
        <taxon>Fungi</taxon>
        <taxon>Dikarya</taxon>
        <taxon>Ascomycota</taxon>
        <taxon>Pezizomycotina</taxon>
        <taxon>Sordariomycetes</taxon>
        <taxon>Xylariomycetidae</taxon>
        <taxon>Amphisphaeriales</taxon>
        <taxon>Sporocadaceae</taxon>
        <taxon>Seiridium</taxon>
    </lineage>
</organism>
<dbReference type="Proteomes" id="UP001408356">
    <property type="component" value="Unassembled WGS sequence"/>
</dbReference>
<gene>
    <name evidence="1" type="ORF">SUNI508_13253</name>
</gene>
<protein>
    <submittedName>
        <fullName evidence="1">Uncharacterized protein</fullName>
    </submittedName>
</protein>
<proteinExistence type="predicted"/>
<sequence length="82" mass="8929">MSAERAGWLWYMAMEQILPSMVFLDVPVANIVVVPATEDGVAKTVEYANEHHNISFLAVSGGHGAITTVGRMQGGDEIWKIN</sequence>
<reference evidence="1 2" key="1">
    <citation type="journal article" date="2024" name="J. Plant Pathol.">
        <title>Sequence and assembly of the genome of Seiridium unicorne, isolate CBS 538.82, causal agent of cypress canker disease.</title>
        <authorList>
            <person name="Scali E."/>
            <person name="Rocca G.D."/>
            <person name="Danti R."/>
            <person name="Garbelotto M."/>
            <person name="Barberini S."/>
            <person name="Baroncelli R."/>
            <person name="Emiliani G."/>
        </authorList>
    </citation>
    <scope>NUCLEOTIDE SEQUENCE [LARGE SCALE GENOMIC DNA]</scope>
    <source>
        <strain evidence="1 2">BM-138-508</strain>
    </source>
</reference>
<keyword evidence="2" id="KW-1185">Reference proteome</keyword>
<evidence type="ECO:0000313" key="1">
    <source>
        <dbReference type="EMBL" id="KAK9425002.1"/>
    </source>
</evidence>
<name>A0ABR2VDK3_9PEZI</name>